<sequence>MPKSKRNKFVSLTKTKKKTKEWKEGLIATARNLVDQYPTIYLFEYQNMRNDKFKELREELQETSRFLMGSNGLLQVALGRSAADEYGTNLSELSRRIDGSVGLFYTKLPREEVGKIFEDFEALDFARAGARATEAFDLPEGPLMNPTGPLPHTLEPLLRKYGLPARLNKGVVELVADHPVCREGEALSASQAAVLRIFDVKMAVFRMRLLACWRADGGVVEKLNEAEMQDTGGGEDADNTAVVGLEE</sequence>
<name>A0AAW1S8R8_9CHLO</name>
<dbReference type="PANTHER" id="PTHR45841">
    <property type="entry name" value="MRNA TURNOVER PROTEIN 4 MRTO4"/>
    <property type="match status" value="1"/>
</dbReference>
<evidence type="ECO:0000259" key="9">
    <source>
        <dbReference type="Pfam" id="PF17777"/>
    </source>
</evidence>
<gene>
    <name evidence="10" type="ORF">WJX81_001488</name>
</gene>
<evidence type="ECO:0000313" key="10">
    <source>
        <dbReference type="EMBL" id="KAK9842227.1"/>
    </source>
</evidence>
<dbReference type="InterPro" id="IPR043141">
    <property type="entry name" value="Ribosomal_uL10-like_sf"/>
</dbReference>
<feature type="region of interest" description="Disordered" evidence="8">
    <location>
        <begin position="228"/>
        <end position="247"/>
    </location>
</feature>
<comment type="subcellular location">
    <subcellularLocation>
        <location evidence="7">Cytoplasm</location>
    </subcellularLocation>
    <subcellularLocation>
        <location evidence="7">Nucleus</location>
        <location evidence="7">Nucleolus</location>
    </subcellularLocation>
</comment>
<dbReference type="GO" id="GO:0003723">
    <property type="term" value="F:RNA binding"/>
    <property type="evidence" value="ECO:0007669"/>
    <property type="project" value="TreeGrafter"/>
</dbReference>
<dbReference type="GO" id="GO:0000027">
    <property type="term" value="P:ribosomal large subunit assembly"/>
    <property type="evidence" value="ECO:0007669"/>
    <property type="project" value="InterPro"/>
</dbReference>
<proteinExistence type="inferred from homology"/>
<dbReference type="InterPro" id="IPR051742">
    <property type="entry name" value="Ribosome_Assembly_uL10"/>
</dbReference>
<evidence type="ECO:0000256" key="5">
    <source>
        <dbReference type="ARBA" id="ARBA00022490"/>
    </source>
</evidence>
<dbReference type="InterPro" id="IPR043164">
    <property type="entry name" value="Ribosomal_uL10-like_insert_sf"/>
</dbReference>
<evidence type="ECO:0000256" key="6">
    <source>
        <dbReference type="ARBA" id="ARBA00023242"/>
    </source>
</evidence>
<comment type="subunit">
    <text evidence="4 7">Associates with the pre-60S ribosomal particle.</text>
</comment>
<comment type="function">
    <text evidence="2 7">Component of the ribosome assembly machinery. Nuclear paralog of the ribosomal protein P0, it binds pre-60S subunits at an early stage of assembly in the nucleolus, and is replaced by P0 in cytoplasmic pre-60S subunits and mature 80S ribosomes.</text>
</comment>
<keyword evidence="11" id="KW-1185">Reference proteome</keyword>
<dbReference type="SUPFAM" id="SSF160369">
    <property type="entry name" value="Ribosomal protein L10-like"/>
    <property type="match status" value="1"/>
</dbReference>
<dbReference type="GO" id="GO:0006364">
    <property type="term" value="P:rRNA processing"/>
    <property type="evidence" value="ECO:0007669"/>
    <property type="project" value="TreeGrafter"/>
</dbReference>
<dbReference type="EMBL" id="JALJOU010000008">
    <property type="protein sequence ID" value="KAK9842227.1"/>
    <property type="molecule type" value="Genomic_DNA"/>
</dbReference>
<organism evidence="10 11">
    <name type="scientific">Elliptochloris bilobata</name>
    <dbReference type="NCBI Taxonomy" id="381761"/>
    <lineage>
        <taxon>Eukaryota</taxon>
        <taxon>Viridiplantae</taxon>
        <taxon>Chlorophyta</taxon>
        <taxon>core chlorophytes</taxon>
        <taxon>Trebouxiophyceae</taxon>
        <taxon>Trebouxiophyceae incertae sedis</taxon>
        <taxon>Elliptochloris clade</taxon>
        <taxon>Elliptochloris</taxon>
    </lineage>
</organism>
<dbReference type="AlphaFoldDB" id="A0AAW1S8R8"/>
<comment type="similarity">
    <text evidence="3 7">Belongs to the universal ribosomal protein uL10 family.</text>
</comment>
<protein>
    <recommendedName>
        <fullName evidence="7">Ribosome assembly factor mrt4</fullName>
    </recommendedName>
</protein>
<keyword evidence="6 7" id="KW-0539">Nucleus</keyword>
<evidence type="ECO:0000256" key="8">
    <source>
        <dbReference type="SAM" id="MobiDB-lite"/>
    </source>
</evidence>
<evidence type="ECO:0000256" key="1">
    <source>
        <dbReference type="ARBA" id="ARBA00002200"/>
    </source>
</evidence>
<dbReference type="GO" id="GO:0030687">
    <property type="term" value="C:preribosome, large subunit precursor"/>
    <property type="evidence" value="ECO:0007669"/>
    <property type="project" value="TreeGrafter"/>
</dbReference>
<dbReference type="GO" id="GO:0005730">
    <property type="term" value="C:nucleolus"/>
    <property type="evidence" value="ECO:0007669"/>
    <property type="project" value="UniProtKB-SubCell"/>
</dbReference>
<comment type="caution">
    <text evidence="10">The sequence shown here is derived from an EMBL/GenBank/DDBJ whole genome shotgun (WGS) entry which is preliminary data.</text>
</comment>
<dbReference type="Pfam" id="PF00466">
    <property type="entry name" value="Ribosomal_L10"/>
    <property type="match status" value="1"/>
</dbReference>
<evidence type="ECO:0000256" key="4">
    <source>
        <dbReference type="ARBA" id="ARBA00011117"/>
    </source>
</evidence>
<dbReference type="InterPro" id="IPR033867">
    <property type="entry name" value="Mrt4"/>
</dbReference>
<dbReference type="FunFam" id="3.30.70.1730:FF:000005">
    <property type="entry name" value="Ribosome assembly factor mrt4"/>
    <property type="match status" value="1"/>
</dbReference>
<reference evidence="10 11" key="1">
    <citation type="journal article" date="2024" name="Nat. Commun.">
        <title>Phylogenomics reveals the evolutionary origins of lichenization in chlorophyte algae.</title>
        <authorList>
            <person name="Puginier C."/>
            <person name="Libourel C."/>
            <person name="Otte J."/>
            <person name="Skaloud P."/>
            <person name="Haon M."/>
            <person name="Grisel S."/>
            <person name="Petersen M."/>
            <person name="Berrin J.G."/>
            <person name="Delaux P.M."/>
            <person name="Dal Grande F."/>
            <person name="Keller J."/>
        </authorList>
    </citation>
    <scope>NUCLEOTIDE SEQUENCE [LARGE SCALE GENOMIC DNA]</scope>
    <source>
        <strain evidence="10 11">SAG 245.80</strain>
    </source>
</reference>
<dbReference type="Proteomes" id="UP001445335">
    <property type="component" value="Unassembled WGS sequence"/>
</dbReference>
<dbReference type="Gene3D" id="3.30.70.1730">
    <property type="match status" value="1"/>
</dbReference>
<evidence type="ECO:0000256" key="3">
    <source>
        <dbReference type="ARBA" id="ARBA00008889"/>
    </source>
</evidence>
<dbReference type="Gene3D" id="3.90.105.20">
    <property type="match status" value="1"/>
</dbReference>
<evidence type="ECO:0000256" key="2">
    <source>
        <dbReference type="ARBA" id="ARBA00004046"/>
    </source>
</evidence>
<feature type="domain" description="Large ribosomal subunit protein uL10-like insertion" evidence="9">
    <location>
        <begin position="126"/>
        <end position="200"/>
    </location>
</feature>
<dbReference type="PANTHER" id="PTHR45841:SF1">
    <property type="entry name" value="MRNA TURNOVER PROTEIN 4 HOMOLOG"/>
    <property type="match status" value="1"/>
</dbReference>
<dbReference type="GO" id="GO:0005737">
    <property type="term" value="C:cytoplasm"/>
    <property type="evidence" value="ECO:0007669"/>
    <property type="project" value="UniProtKB-SubCell"/>
</dbReference>
<accession>A0AAW1S8R8</accession>
<keyword evidence="7" id="KW-0690">Ribosome biogenesis</keyword>
<dbReference type="CDD" id="cd05796">
    <property type="entry name" value="Ribosomal_P0_like"/>
    <property type="match status" value="1"/>
</dbReference>
<dbReference type="FunFam" id="3.90.105.20:FF:000003">
    <property type="entry name" value="Ribosome assembly factor mrt4"/>
    <property type="match status" value="1"/>
</dbReference>
<comment type="function">
    <text evidence="1">Ribosomal protein P0 is the functional equivalent of E.coli protein L10.</text>
</comment>
<evidence type="ECO:0000313" key="11">
    <source>
        <dbReference type="Proteomes" id="UP001445335"/>
    </source>
</evidence>
<evidence type="ECO:0000256" key="7">
    <source>
        <dbReference type="RuleBase" id="RU364039"/>
    </source>
</evidence>
<dbReference type="Pfam" id="PF17777">
    <property type="entry name" value="RL10P_insert"/>
    <property type="match status" value="1"/>
</dbReference>
<dbReference type="InterPro" id="IPR040637">
    <property type="entry name" value="Ribosomal_uL10-like_insert"/>
</dbReference>
<dbReference type="GO" id="GO:0000956">
    <property type="term" value="P:nuclear-transcribed mRNA catabolic process"/>
    <property type="evidence" value="ECO:0007669"/>
    <property type="project" value="TreeGrafter"/>
</dbReference>
<keyword evidence="5 7" id="KW-0963">Cytoplasm</keyword>
<dbReference type="InterPro" id="IPR001790">
    <property type="entry name" value="Ribosomal_uL10"/>
</dbReference>